<dbReference type="InterPro" id="IPR036397">
    <property type="entry name" value="RNaseH_sf"/>
</dbReference>
<dbReference type="InterPro" id="IPR041588">
    <property type="entry name" value="Integrase_H2C2"/>
</dbReference>
<dbReference type="GO" id="GO:0003676">
    <property type="term" value="F:nucleic acid binding"/>
    <property type="evidence" value="ECO:0007669"/>
    <property type="project" value="InterPro"/>
</dbReference>
<dbReference type="PANTHER" id="PTHR37984">
    <property type="entry name" value="PROTEIN CBG26694"/>
    <property type="match status" value="1"/>
</dbReference>
<accession>A0A085M1S7</accession>
<dbReference type="GO" id="GO:0015074">
    <property type="term" value="P:DNA integration"/>
    <property type="evidence" value="ECO:0007669"/>
    <property type="project" value="InterPro"/>
</dbReference>
<evidence type="ECO:0000313" key="3">
    <source>
        <dbReference type="EMBL" id="KFD51173.1"/>
    </source>
</evidence>
<evidence type="ECO:0000313" key="4">
    <source>
        <dbReference type="Proteomes" id="UP000030764"/>
    </source>
</evidence>
<gene>
    <name evidence="3" type="ORF">M513_07937</name>
</gene>
<reference evidence="3 4" key="1">
    <citation type="journal article" date="2014" name="Nat. Genet.">
        <title>Genome and transcriptome of the porcine whipworm Trichuris suis.</title>
        <authorList>
            <person name="Jex A.R."/>
            <person name="Nejsum P."/>
            <person name="Schwarz E.M."/>
            <person name="Hu L."/>
            <person name="Young N.D."/>
            <person name="Hall R.S."/>
            <person name="Korhonen P.K."/>
            <person name="Liao S."/>
            <person name="Thamsborg S."/>
            <person name="Xia J."/>
            <person name="Xu P."/>
            <person name="Wang S."/>
            <person name="Scheerlinck J.P."/>
            <person name="Hofmann A."/>
            <person name="Sternberg P.W."/>
            <person name="Wang J."/>
            <person name="Gasser R.B."/>
        </authorList>
    </citation>
    <scope>NUCLEOTIDE SEQUENCE [LARGE SCALE GENOMIC DNA]</scope>
    <source>
        <strain evidence="3">DCEP-RM93M</strain>
    </source>
</reference>
<keyword evidence="4" id="KW-1185">Reference proteome</keyword>
<feature type="domain" description="Integrase catalytic" evidence="2">
    <location>
        <begin position="158"/>
        <end position="326"/>
    </location>
</feature>
<dbReference type="Gene3D" id="3.30.420.10">
    <property type="entry name" value="Ribonuclease H-like superfamily/Ribonuclease H"/>
    <property type="match status" value="1"/>
</dbReference>
<dbReference type="Proteomes" id="UP000030764">
    <property type="component" value="Unassembled WGS sequence"/>
</dbReference>
<proteinExistence type="predicted"/>
<evidence type="ECO:0000256" key="1">
    <source>
        <dbReference type="ARBA" id="ARBA00012493"/>
    </source>
</evidence>
<dbReference type="EMBL" id="KL363242">
    <property type="protein sequence ID" value="KFD51173.1"/>
    <property type="molecule type" value="Genomic_DNA"/>
</dbReference>
<evidence type="ECO:0000259" key="2">
    <source>
        <dbReference type="PROSITE" id="PS50994"/>
    </source>
</evidence>
<sequence length="616" mass="69691">MAEQNAVTEQESRYVDMQRRFYEELSNARASAAKNSVFLSETTYRKLLSDVLKAKETAKQEPRDYWLLNRYDVMVIGNKSKLIYPVREGVNAIRFYVPDSELFDVLHEAHLAVGHGGRDRMLKELSPKYKNITRYDIELYLQICEPCQKKQKGAKKGALVLPMVFSDFNSRCQVDLIDFQSHPDGEYKFIMAYQDHLTKFVVLVLKALKSKTAEEVAHNLVDIFTLLGAPSILQSDNGREFANAVVTSLKQHWPSLKIVHGKPRHSQSQGSVERANQDIENMLCTWMQDKKTGRWSEGLRFLQLMKNRAVHSGIRRTPYEALFGCKAKVGLATSSLPQDVLQDVQTEEQLEEIIESVQTIPREETDRPLQERDSIALDETSEVVLHDGRNQSHGEEMVTEEASISLICCVCLKETSGAYTCRNCGRKVHAICGHAIRDDRYEKMEGYEANILCNLCFNIDNAGKAKVESKLNLEIQAKRMKVDSDKQFLPARLGTTVRVPVPDVDRGRGDARNLLAVGMSVTEKCFYRLGTAQGVLNQLYARSGFTPCRKELIRIEDVPNQEIPLRSAAIAQSTGSGQGFVRCTCKNKCQTMRCSCVKKKIKCNSKCHSSIPCRNK</sequence>
<dbReference type="PROSITE" id="PS50994">
    <property type="entry name" value="INTEGRASE"/>
    <property type="match status" value="1"/>
</dbReference>
<dbReference type="AlphaFoldDB" id="A0A085M1S7"/>
<dbReference type="InterPro" id="IPR012337">
    <property type="entry name" value="RNaseH-like_sf"/>
</dbReference>
<organism evidence="3 4">
    <name type="scientific">Trichuris suis</name>
    <name type="common">pig whipworm</name>
    <dbReference type="NCBI Taxonomy" id="68888"/>
    <lineage>
        <taxon>Eukaryota</taxon>
        <taxon>Metazoa</taxon>
        <taxon>Ecdysozoa</taxon>
        <taxon>Nematoda</taxon>
        <taxon>Enoplea</taxon>
        <taxon>Dorylaimia</taxon>
        <taxon>Trichinellida</taxon>
        <taxon>Trichuridae</taxon>
        <taxon>Trichuris</taxon>
    </lineage>
</organism>
<dbReference type="InterPro" id="IPR001584">
    <property type="entry name" value="Integrase_cat-core"/>
</dbReference>
<protein>
    <recommendedName>
        <fullName evidence="1">RNA-directed DNA polymerase</fullName>
        <ecNumber evidence="1">2.7.7.49</ecNumber>
    </recommendedName>
</protein>
<dbReference type="PANTHER" id="PTHR37984:SF5">
    <property type="entry name" value="PROTEIN NYNRIN-LIKE"/>
    <property type="match status" value="1"/>
</dbReference>
<dbReference type="GO" id="GO:0003964">
    <property type="term" value="F:RNA-directed DNA polymerase activity"/>
    <property type="evidence" value="ECO:0007669"/>
    <property type="project" value="UniProtKB-EC"/>
</dbReference>
<dbReference type="Gene3D" id="1.10.340.70">
    <property type="match status" value="1"/>
</dbReference>
<dbReference type="SUPFAM" id="SSF53098">
    <property type="entry name" value="Ribonuclease H-like"/>
    <property type="match status" value="1"/>
</dbReference>
<dbReference type="Pfam" id="PF23663">
    <property type="entry name" value="Znf_SCAND3"/>
    <property type="match status" value="1"/>
</dbReference>
<dbReference type="Pfam" id="PF17921">
    <property type="entry name" value="Integrase_H2C2"/>
    <property type="match status" value="1"/>
</dbReference>
<name>A0A085M1S7_9BILA</name>
<dbReference type="InterPro" id="IPR057560">
    <property type="entry name" value="Znf_SCAND3"/>
</dbReference>
<dbReference type="InterPro" id="IPR050951">
    <property type="entry name" value="Retrovirus_Pol_polyprotein"/>
</dbReference>
<dbReference type="EC" id="2.7.7.49" evidence="1"/>